<dbReference type="EMBL" id="JARK01001511">
    <property type="protein sequence ID" value="EYB94096.1"/>
    <property type="molecule type" value="Genomic_DNA"/>
</dbReference>
<accession>A0A016SUP8</accession>
<proteinExistence type="predicted"/>
<feature type="region of interest" description="Disordered" evidence="1">
    <location>
        <begin position="1"/>
        <end position="32"/>
    </location>
</feature>
<name>A0A016SUP8_9BILA</name>
<evidence type="ECO:0000313" key="2">
    <source>
        <dbReference type="EMBL" id="EYB94096.1"/>
    </source>
</evidence>
<dbReference type="Proteomes" id="UP000024635">
    <property type="component" value="Unassembled WGS sequence"/>
</dbReference>
<keyword evidence="3" id="KW-1185">Reference proteome</keyword>
<gene>
    <name evidence="2" type="primary">Acey_s0175.g490</name>
    <name evidence="2" type="ORF">Y032_0175g490</name>
</gene>
<comment type="caution">
    <text evidence="2">The sequence shown here is derived from an EMBL/GenBank/DDBJ whole genome shotgun (WGS) entry which is preliminary data.</text>
</comment>
<sequence>MREQTRAEEADDMADEQEGYERTDTAPPPSRHISDFPYLEVSTWRIKCLPSLHALITWTSRTIESSRLSHL</sequence>
<evidence type="ECO:0000256" key="1">
    <source>
        <dbReference type="SAM" id="MobiDB-lite"/>
    </source>
</evidence>
<dbReference type="AlphaFoldDB" id="A0A016SUP8"/>
<reference evidence="3" key="1">
    <citation type="journal article" date="2015" name="Nat. Genet.">
        <title>The genome and transcriptome of the zoonotic hookworm Ancylostoma ceylanicum identify infection-specific gene families.</title>
        <authorList>
            <person name="Schwarz E.M."/>
            <person name="Hu Y."/>
            <person name="Antoshechkin I."/>
            <person name="Miller M.M."/>
            <person name="Sternberg P.W."/>
            <person name="Aroian R.V."/>
        </authorList>
    </citation>
    <scope>NUCLEOTIDE SEQUENCE</scope>
    <source>
        <strain evidence="3">HY135</strain>
    </source>
</reference>
<protein>
    <submittedName>
        <fullName evidence="2">Uncharacterized protein</fullName>
    </submittedName>
</protein>
<evidence type="ECO:0000313" key="3">
    <source>
        <dbReference type="Proteomes" id="UP000024635"/>
    </source>
</evidence>
<feature type="compositionally biased region" description="Acidic residues" evidence="1">
    <location>
        <begin position="9"/>
        <end position="18"/>
    </location>
</feature>
<organism evidence="2 3">
    <name type="scientific">Ancylostoma ceylanicum</name>
    <dbReference type="NCBI Taxonomy" id="53326"/>
    <lineage>
        <taxon>Eukaryota</taxon>
        <taxon>Metazoa</taxon>
        <taxon>Ecdysozoa</taxon>
        <taxon>Nematoda</taxon>
        <taxon>Chromadorea</taxon>
        <taxon>Rhabditida</taxon>
        <taxon>Rhabditina</taxon>
        <taxon>Rhabditomorpha</taxon>
        <taxon>Strongyloidea</taxon>
        <taxon>Ancylostomatidae</taxon>
        <taxon>Ancylostomatinae</taxon>
        <taxon>Ancylostoma</taxon>
    </lineage>
</organism>